<feature type="region of interest" description="Disordered" evidence="1">
    <location>
        <begin position="91"/>
        <end position="110"/>
    </location>
</feature>
<evidence type="ECO:0000313" key="2">
    <source>
        <dbReference type="EMBL" id="CAK1603405.1"/>
    </source>
</evidence>
<reference evidence="2 3" key="1">
    <citation type="submission" date="2023-11" db="EMBL/GenBank/DDBJ databases">
        <authorList>
            <person name="Hedman E."/>
            <person name="Englund M."/>
            <person name="Stromberg M."/>
            <person name="Nyberg Akerstrom W."/>
            <person name="Nylinder S."/>
            <person name="Jareborg N."/>
            <person name="Kallberg Y."/>
            <person name="Kronander E."/>
        </authorList>
    </citation>
    <scope>NUCLEOTIDE SEQUENCE [LARGE SCALE GENOMIC DNA]</scope>
</reference>
<feature type="region of interest" description="Disordered" evidence="1">
    <location>
        <begin position="123"/>
        <end position="144"/>
    </location>
</feature>
<comment type="caution">
    <text evidence="2">The sequence shown here is derived from an EMBL/GenBank/DDBJ whole genome shotgun (WGS) entry which is preliminary data.</text>
</comment>
<dbReference type="EMBL" id="CAVLGL010000148">
    <property type="protein sequence ID" value="CAK1603405.1"/>
    <property type="molecule type" value="Genomic_DNA"/>
</dbReference>
<evidence type="ECO:0000256" key="1">
    <source>
        <dbReference type="SAM" id="MobiDB-lite"/>
    </source>
</evidence>
<keyword evidence="3" id="KW-1185">Reference proteome</keyword>
<sequence>MTHDATAGGGFWGGDITPLIHLCGGSRPVRRLQRLFILIGEFRSPKAIPTLKHINQNVYMMACSYLSASGMKPEPSSTDCWTPPNYTCLPEPDSIPSQMGPPFPKPQTNANLNLACQEPALDLTTNSASLKPRLPSPKVEGDTE</sequence>
<accession>A0AAV1M859</accession>
<proteinExistence type="predicted"/>
<dbReference type="AlphaFoldDB" id="A0AAV1M859"/>
<evidence type="ECO:0000313" key="3">
    <source>
        <dbReference type="Proteomes" id="UP001314205"/>
    </source>
</evidence>
<dbReference type="Proteomes" id="UP001314205">
    <property type="component" value="Unassembled WGS sequence"/>
</dbReference>
<organism evidence="2 3">
    <name type="scientific">Parnassius mnemosyne</name>
    <name type="common">clouded apollo</name>
    <dbReference type="NCBI Taxonomy" id="213953"/>
    <lineage>
        <taxon>Eukaryota</taxon>
        <taxon>Metazoa</taxon>
        <taxon>Ecdysozoa</taxon>
        <taxon>Arthropoda</taxon>
        <taxon>Hexapoda</taxon>
        <taxon>Insecta</taxon>
        <taxon>Pterygota</taxon>
        <taxon>Neoptera</taxon>
        <taxon>Endopterygota</taxon>
        <taxon>Lepidoptera</taxon>
        <taxon>Glossata</taxon>
        <taxon>Ditrysia</taxon>
        <taxon>Papilionoidea</taxon>
        <taxon>Papilionidae</taxon>
        <taxon>Parnassiinae</taxon>
        <taxon>Parnassini</taxon>
        <taxon>Parnassius</taxon>
        <taxon>Driopa</taxon>
    </lineage>
</organism>
<protein>
    <submittedName>
        <fullName evidence="2">Uncharacterized protein</fullName>
    </submittedName>
</protein>
<gene>
    <name evidence="2" type="ORF">PARMNEM_LOCUS21788</name>
</gene>
<name>A0AAV1M859_9NEOP</name>